<dbReference type="Gene3D" id="1.25.40.1040">
    <property type="match status" value="1"/>
</dbReference>
<dbReference type="OMA" id="MEMRADY"/>
<dbReference type="InParanoid" id="A0A1S3JLG3"/>
<dbReference type="OrthoDB" id="10263032at2759"/>
<dbReference type="InterPro" id="IPR019734">
    <property type="entry name" value="TPR_rpt"/>
</dbReference>
<organism evidence="5 6">
    <name type="scientific">Lingula anatina</name>
    <name type="common">Brachiopod</name>
    <name type="synonym">Lingula unguis</name>
    <dbReference type="NCBI Taxonomy" id="7574"/>
    <lineage>
        <taxon>Eukaryota</taxon>
        <taxon>Metazoa</taxon>
        <taxon>Spiralia</taxon>
        <taxon>Lophotrochozoa</taxon>
        <taxon>Brachiopoda</taxon>
        <taxon>Linguliformea</taxon>
        <taxon>Lingulata</taxon>
        <taxon>Lingulida</taxon>
        <taxon>Linguloidea</taxon>
        <taxon>Lingulidae</taxon>
        <taxon>Lingula</taxon>
    </lineage>
</organism>
<evidence type="ECO:0000256" key="2">
    <source>
        <dbReference type="ARBA" id="ARBA00022803"/>
    </source>
</evidence>
<evidence type="ECO:0000256" key="3">
    <source>
        <dbReference type="PROSITE-ProRule" id="PRU00339"/>
    </source>
</evidence>
<sequence>MPTNQPLPPKENTLFKRILKCYEQKQYKNGLKFAKQILTNPKYADHGETLAMKGLTLNCMGRKEEAYDYVRKGLRNDLMSHVCWHVYGLLQRSDRKYDEAIKCYRNALKWDKDNIQILRDLSLLQIQMRDLEGYRDTRYQLLVLRPGQRASWIGYAMSYHLLKDFDMALKILEEFRKTQTVKPFDYEISELLLYQNMVMREAGMEEEASNHLNTHDAEIVDRLSIQEVKASLLMKAGKMEAAAKIYRELIDRNPENCAYYSGYEEASDPASPEERLKLYQDVLAKLPRASAPKKLPLGFLTGEAFRKRADVFLRNGLHKGVPPLFTSLRPVYKDPEKVKIIEELVLGYEQSLQETEYFSPEDVGNAEQESASVLLWTHYFLAQHYDFLNQTEKALAYINKPIESTPTLVELYVLKGKIYKHAGDIHSAVENLDEAQALDTADRFVNSKCAKYMLRANMVKEGEEMCSKFTREGVAAVENLNEMQCMWFQTECAAAYRRLGKWGEALKKCWEIDRHFTEIIEDQFDFHTYCMRKMTLRAYVGLLRLEDRLRSHRFYFNAAKTAIEIYVHLCDHPVTENEEDEQANTENLTPSELKKLRNKQRKAQKKAALEKQRQKEEQQKREAQKAKAQDPDQDGPKEEDLIPEKLARPEDPLEQAIRFLKPLQMLSSDRIETHVLAYQIYSRKGKLLLMLQCIKRGCAVDRNNPQFHECLMDFLEKVKSQGDLASPVSSVLKQSMEVIYQGKDTRAWNNEYLEKNSDSLPHVLTAAKVMYKLEPKSQDKAVVLATNLDLNGVTIQNCTEVLESLRRGDLGQCEAEALEYEGKCHERFKYATAFMGQGGRNHVHEHIGQSTECNHDHPIES</sequence>
<dbReference type="PANTHER" id="PTHR22767">
    <property type="entry name" value="N-TERMINAL ACETYLTRANSFERASE-RELATED"/>
    <property type="match status" value="1"/>
</dbReference>
<dbReference type="GO" id="GO:0031415">
    <property type="term" value="C:NatA complex"/>
    <property type="evidence" value="ECO:0007669"/>
    <property type="project" value="TreeGrafter"/>
</dbReference>
<feature type="compositionally biased region" description="Basic residues" evidence="4">
    <location>
        <begin position="596"/>
        <end position="605"/>
    </location>
</feature>
<protein>
    <submittedName>
        <fullName evidence="6">N-alpha-acetyltransferase 15, NatA auxiliary subunit</fullName>
    </submittedName>
</protein>
<evidence type="ECO:0000313" key="5">
    <source>
        <dbReference type="Proteomes" id="UP000085678"/>
    </source>
</evidence>
<dbReference type="PROSITE" id="PS50005">
    <property type="entry name" value="TPR"/>
    <property type="match status" value="2"/>
</dbReference>
<dbReference type="FunCoup" id="A0A1S3JLG3">
    <property type="interactions" value="2201"/>
</dbReference>
<dbReference type="InterPro" id="IPR011990">
    <property type="entry name" value="TPR-like_helical_dom_sf"/>
</dbReference>
<gene>
    <name evidence="6" type="primary">LOC106174302</name>
</gene>
<dbReference type="Pfam" id="PF12569">
    <property type="entry name" value="NatA_aux_su"/>
    <property type="match status" value="1"/>
</dbReference>
<dbReference type="Pfam" id="PF13181">
    <property type="entry name" value="TPR_8"/>
    <property type="match status" value="1"/>
</dbReference>
<dbReference type="InterPro" id="IPR021183">
    <property type="entry name" value="NatA_aux_su"/>
</dbReference>
<proteinExistence type="predicted"/>
<name>A0A1S3JLG3_LINAN</name>
<dbReference type="AlphaFoldDB" id="A0A1S3JLG3"/>
<dbReference type="FunFam" id="1.25.40.1040:FF:000003">
    <property type="entry name" value="N-terminal acetyltransferase A, auxiliary subunit"/>
    <property type="match status" value="1"/>
</dbReference>
<accession>A0A1S3JLG3</accession>
<dbReference type="Proteomes" id="UP000085678">
    <property type="component" value="Unplaced"/>
</dbReference>
<dbReference type="KEGG" id="lak:106174302"/>
<keyword evidence="1" id="KW-0677">Repeat</keyword>
<feature type="region of interest" description="Disordered" evidence="4">
    <location>
        <begin position="577"/>
        <end position="647"/>
    </location>
</feature>
<feature type="compositionally biased region" description="Basic and acidic residues" evidence="4">
    <location>
        <begin position="607"/>
        <end position="647"/>
    </location>
</feature>
<dbReference type="GeneID" id="106174302"/>
<evidence type="ECO:0000256" key="4">
    <source>
        <dbReference type="SAM" id="MobiDB-lite"/>
    </source>
</evidence>
<reference evidence="6" key="1">
    <citation type="submission" date="2025-08" db="UniProtKB">
        <authorList>
            <consortium name="RefSeq"/>
        </authorList>
    </citation>
    <scope>IDENTIFICATION</scope>
    <source>
        <tissue evidence="6">Gonads</tissue>
    </source>
</reference>
<feature type="repeat" description="TPR" evidence="3">
    <location>
        <begin position="81"/>
        <end position="114"/>
    </location>
</feature>
<feature type="repeat" description="TPR" evidence="3">
    <location>
        <begin position="409"/>
        <end position="442"/>
    </location>
</feature>
<dbReference type="RefSeq" id="XP_013411250.1">
    <property type="nucleotide sequence ID" value="XM_013555796.2"/>
</dbReference>
<keyword evidence="2 3" id="KW-0802">TPR repeat</keyword>
<dbReference type="STRING" id="7574.A0A1S3JLG3"/>
<evidence type="ECO:0000256" key="1">
    <source>
        <dbReference type="ARBA" id="ARBA00022737"/>
    </source>
</evidence>
<dbReference type="SUPFAM" id="SSF48452">
    <property type="entry name" value="TPR-like"/>
    <property type="match status" value="1"/>
</dbReference>
<evidence type="ECO:0000313" key="6">
    <source>
        <dbReference type="RefSeq" id="XP_013411250.1"/>
    </source>
</evidence>
<dbReference type="PANTHER" id="PTHR22767:SF2">
    <property type="entry name" value="N(ALPHA)-ACETYLTRANSFERASE 15_16, ISOFORM A"/>
    <property type="match status" value="1"/>
</dbReference>
<dbReference type="SMART" id="SM00028">
    <property type="entry name" value="TPR"/>
    <property type="match status" value="5"/>
</dbReference>
<dbReference type="PIRSF" id="PIRSF000422">
    <property type="entry name" value="N-terminal-AcTrfase-A_aux_su"/>
    <property type="match status" value="1"/>
</dbReference>
<keyword evidence="5" id="KW-1185">Reference proteome</keyword>
<dbReference type="Gene3D" id="1.25.40.1010">
    <property type="match status" value="1"/>
</dbReference>